<comment type="caution">
    <text evidence="2">The sequence shown here is derived from an EMBL/GenBank/DDBJ whole genome shotgun (WGS) entry which is preliminary data.</text>
</comment>
<feature type="chain" id="PRO_5030636410" evidence="1">
    <location>
        <begin position="27"/>
        <end position="89"/>
    </location>
</feature>
<evidence type="ECO:0000313" key="2">
    <source>
        <dbReference type="EMBL" id="NML32902.1"/>
    </source>
</evidence>
<keyword evidence="3" id="KW-1185">Reference proteome</keyword>
<proteinExistence type="predicted"/>
<organism evidence="2 3">
    <name type="scientific">Paraburkholderia antibiotica</name>
    <dbReference type="NCBI Taxonomy" id="2728839"/>
    <lineage>
        <taxon>Bacteria</taxon>
        <taxon>Pseudomonadati</taxon>
        <taxon>Pseudomonadota</taxon>
        <taxon>Betaproteobacteria</taxon>
        <taxon>Burkholderiales</taxon>
        <taxon>Burkholderiaceae</taxon>
        <taxon>Paraburkholderia</taxon>
    </lineage>
</organism>
<dbReference type="Proteomes" id="UP000583127">
    <property type="component" value="Unassembled WGS sequence"/>
</dbReference>
<dbReference type="RefSeq" id="WP_169499147.1">
    <property type="nucleotide sequence ID" value="NZ_JABBFZ010000011.1"/>
</dbReference>
<reference evidence="2 3" key="1">
    <citation type="submission" date="2020-04" db="EMBL/GenBank/DDBJ databases">
        <title>Paraburkholderia sp. G-4-1-8 isolated from soil.</title>
        <authorList>
            <person name="Dahal R.H."/>
        </authorList>
    </citation>
    <scope>NUCLEOTIDE SEQUENCE [LARGE SCALE GENOMIC DNA]</scope>
    <source>
        <strain evidence="2 3">G-4-1-8</strain>
    </source>
</reference>
<accession>A0A7X9ZY98</accession>
<dbReference type="AlphaFoldDB" id="A0A7X9ZY98"/>
<evidence type="ECO:0000313" key="3">
    <source>
        <dbReference type="Proteomes" id="UP000583127"/>
    </source>
</evidence>
<protein>
    <submittedName>
        <fullName evidence="2">DUF4148 domain-containing protein</fullName>
    </submittedName>
</protein>
<evidence type="ECO:0000256" key="1">
    <source>
        <dbReference type="SAM" id="SignalP"/>
    </source>
</evidence>
<sequence length="89" mass="9510">MRTLSQLALGALLVAASMSITSPVYAQASMQSNDPSAPKTREQVRADLIEWRAAGFDPSNWIDYPHNALAAGRIVAERRAQQAAGAATQ</sequence>
<gene>
    <name evidence="2" type="ORF">HHL14_18940</name>
</gene>
<dbReference type="EMBL" id="JABBFZ010000011">
    <property type="protein sequence ID" value="NML32902.1"/>
    <property type="molecule type" value="Genomic_DNA"/>
</dbReference>
<name>A0A7X9ZY98_9BURK</name>
<dbReference type="Pfam" id="PF13663">
    <property type="entry name" value="DUF4148"/>
    <property type="match status" value="1"/>
</dbReference>
<keyword evidence="1" id="KW-0732">Signal</keyword>
<dbReference type="InterPro" id="IPR025421">
    <property type="entry name" value="DUF4148"/>
</dbReference>
<feature type="signal peptide" evidence="1">
    <location>
        <begin position="1"/>
        <end position="26"/>
    </location>
</feature>